<name>A0A9N9CS59_9GLOM</name>
<evidence type="ECO:0000313" key="3">
    <source>
        <dbReference type="Proteomes" id="UP000789405"/>
    </source>
</evidence>
<feature type="compositionally biased region" description="Basic and acidic residues" evidence="1">
    <location>
        <begin position="135"/>
        <end position="181"/>
    </location>
</feature>
<reference evidence="2" key="1">
    <citation type="submission" date="2021-06" db="EMBL/GenBank/DDBJ databases">
        <authorList>
            <person name="Kallberg Y."/>
            <person name="Tangrot J."/>
            <person name="Rosling A."/>
        </authorList>
    </citation>
    <scope>NUCLEOTIDE SEQUENCE</scope>
    <source>
        <strain evidence="2">MA453B</strain>
    </source>
</reference>
<feature type="region of interest" description="Disordered" evidence="1">
    <location>
        <begin position="126"/>
        <end position="181"/>
    </location>
</feature>
<dbReference type="Gene3D" id="3.80.10.10">
    <property type="entry name" value="Ribonuclease Inhibitor"/>
    <property type="match status" value="1"/>
</dbReference>
<keyword evidence="3" id="KW-1185">Reference proteome</keyword>
<dbReference type="OrthoDB" id="2449544at2759"/>
<dbReference type="EMBL" id="CAJVPY010004063">
    <property type="protein sequence ID" value="CAG8609176.1"/>
    <property type="molecule type" value="Genomic_DNA"/>
</dbReference>
<evidence type="ECO:0000313" key="2">
    <source>
        <dbReference type="EMBL" id="CAG8609176.1"/>
    </source>
</evidence>
<comment type="caution">
    <text evidence="2">The sequence shown here is derived from an EMBL/GenBank/DDBJ whole genome shotgun (WGS) entry which is preliminary data.</text>
</comment>
<dbReference type="InterPro" id="IPR032675">
    <property type="entry name" value="LRR_dom_sf"/>
</dbReference>
<dbReference type="Proteomes" id="UP000789405">
    <property type="component" value="Unassembled WGS sequence"/>
</dbReference>
<protein>
    <submittedName>
        <fullName evidence="2">26015_t:CDS:1</fullName>
    </submittedName>
</protein>
<accession>A0A9N9CS59</accession>
<proteinExistence type="predicted"/>
<gene>
    <name evidence="2" type="ORF">DERYTH_LOCUS8045</name>
</gene>
<evidence type="ECO:0000256" key="1">
    <source>
        <dbReference type="SAM" id="MobiDB-lite"/>
    </source>
</evidence>
<dbReference type="AlphaFoldDB" id="A0A9N9CS59"/>
<organism evidence="2 3">
    <name type="scientific">Dentiscutata erythropus</name>
    <dbReference type="NCBI Taxonomy" id="1348616"/>
    <lineage>
        <taxon>Eukaryota</taxon>
        <taxon>Fungi</taxon>
        <taxon>Fungi incertae sedis</taxon>
        <taxon>Mucoromycota</taxon>
        <taxon>Glomeromycotina</taxon>
        <taxon>Glomeromycetes</taxon>
        <taxon>Diversisporales</taxon>
        <taxon>Gigasporaceae</taxon>
        <taxon>Dentiscutata</taxon>
    </lineage>
</organism>
<sequence length="181" mass="20878">MKNKKAQDYINKKYPINGKCNRKSDQENKGKRREEITKLDLTKGQISETIFGKSTLSEPINLFEELECYDNELNSLNINGCSNLKRIDCSNNPSLNEININNCPNFDINQSKTDLICDNKAGKLVRPKQNSSQKVKQERDANVKQERDANVKQERNTNDKQERNANDKQEIDQEISIKKSK</sequence>